<dbReference type="Proteomes" id="UP000736335">
    <property type="component" value="Unassembled WGS sequence"/>
</dbReference>
<gene>
    <name evidence="1" type="ORF">BJ322DRAFT_548976</name>
</gene>
<proteinExistence type="predicted"/>
<keyword evidence="2" id="KW-1185">Reference proteome</keyword>
<reference evidence="1" key="2">
    <citation type="submission" date="2020-11" db="EMBL/GenBank/DDBJ databases">
        <authorList>
            <consortium name="DOE Joint Genome Institute"/>
            <person name="Kuo A."/>
            <person name="Miyauchi S."/>
            <person name="Kiss E."/>
            <person name="Drula E."/>
            <person name="Kohler A."/>
            <person name="Sanchez-Garcia M."/>
            <person name="Andreopoulos B."/>
            <person name="Barry K.W."/>
            <person name="Bonito G."/>
            <person name="Buee M."/>
            <person name="Carver A."/>
            <person name="Chen C."/>
            <person name="Cichocki N."/>
            <person name="Clum A."/>
            <person name="Culley D."/>
            <person name="Crous P.W."/>
            <person name="Fauchery L."/>
            <person name="Girlanda M."/>
            <person name="Hayes R."/>
            <person name="Keri Z."/>
            <person name="Labutti K."/>
            <person name="Lipzen A."/>
            <person name="Lombard V."/>
            <person name="Magnuson J."/>
            <person name="Maillard F."/>
            <person name="Morin E."/>
            <person name="Murat C."/>
            <person name="Nolan M."/>
            <person name="Ohm R."/>
            <person name="Pangilinan J."/>
            <person name="Pereira M."/>
            <person name="Perotto S."/>
            <person name="Peter M."/>
            <person name="Riley R."/>
            <person name="Sitrit Y."/>
            <person name="Stielow B."/>
            <person name="Szollosi G."/>
            <person name="Zifcakova L."/>
            <person name="Stursova M."/>
            <person name="Spatafora J.W."/>
            <person name="Tedersoo L."/>
            <person name="Vaario L.-M."/>
            <person name="Yamada A."/>
            <person name="Yan M."/>
            <person name="Wang P."/>
            <person name="Xu J."/>
            <person name="Bruns T."/>
            <person name="Baldrian P."/>
            <person name="Vilgalys R."/>
            <person name="Henrissat B."/>
            <person name="Grigoriev I.V."/>
            <person name="Hibbett D."/>
            <person name="Nagy L.G."/>
            <person name="Martin F.M."/>
        </authorList>
    </citation>
    <scope>NUCLEOTIDE SEQUENCE</scope>
    <source>
        <strain evidence="1">UH-Tt-Lm1</strain>
    </source>
</reference>
<organism evidence="1 2">
    <name type="scientific">Thelephora terrestris</name>
    <dbReference type="NCBI Taxonomy" id="56493"/>
    <lineage>
        <taxon>Eukaryota</taxon>
        <taxon>Fungi</taxon>
        <taxon>Dikarya</taxon>
        <taxon>Basidiomycota</taxon>
        <taxon>Agaricomycotina</taxon>
        <taxon>Agaricomycetes</taxon>
        <taxon>Thelephorales</taxon>
        <taxon>Thelephoraceae</taxon>
        <taxon>Thelephora</taxon>
    </lineage>
</organism>
<evidence type="ECO:0000313" key="1">
    <source>
        <dbReference type="EMBL" id="KAF9789644.1"/>
    </source>
</evidence>
<reference evidence="1" key="1">
    <citation type="journal article" date="2020" name="Nat. Commun.">
        <title>Large-scale genome sequencing of mycorrhizal fungi provides insights into the early evolution of symbiotic traits.</title>
        <authorList>
            <person name="Miyauchi S."/>
            <person name="Kiss E."/>
            <person name="Kuo A."/>
            <person name="Drula E."/>
            <person name="Kohler A."/>
            <person name="Sanchez-Garcia M."/>
            <person name="Morin E."/>
            <person name="Andreopoulos B."/>
            <person name="Barry K.W."/>
            <person name="Bonito G."/>
            <person name="Buee M."/>
            <person name="Carver A."/>
            <person name="Chen C."/>
            <person name="Cichocki N."/>
            <person name="Clum A."/>
            <person name="Culley D."/>
            <person name="Crous P.W."/>
            <person name="Fauchery L."/>
            <person name="Girlanda M."/>
            <person name="Hayes R.D."/>
            <person name="Keri Z."/>
            <person name="LaButti K."/>
            <person name="Lipzen A."/>
            <person name="Lombard V."/>
            <person name="Magnuson J."/>
            <person name="Maillard F."/>
            <person name="Murat C."/>
            <person name="Nolan M."/>
            <person name="Ohm R.A."/>
            <person name="Pangilinan J."/>
            <person name="Pereira M.F."/>
            <person name="Perotto S."/>
            <person name="Peter M."/>
            <person name="Pfister S."/>
            <person name="Riley R."/>
            <person name="Sitrit Y."/>
            <person name="Stielow J.B."/>
            <person name="Szollosi G."/>
            <person name="Zifcakova L."/>
            <person name="Stursova M."/>
            <person name="Spatafora J.W."/>
            <person name="Tedersoo L."/>
            <person name="Vaario L.M."/>
            <person name="Yamada A."/>
            <person name="Yan M."/>
            <person name="Wang P."/>
            <person name="Xu J."/>
            <person name="Bruns T."/>
            <person name="Baldrian P."/>
            <person name="Vilgalys R."/>
            <person name="Dunand C."/>
            <person name="Henrissat B."/>
            <person name="Grigoriev I.V."/>
            <person name="Hibbett D."/>
            <person name="Nagy L.G."/>
            <person name="Martin F.M."/>
        </authorList>
    </citation>
    <scope>NUCLEOTIDE SEQUENCE</scope>
    <source>
        <strain evidence="1">UH-Tt-Lm1</strain>
    </source>
</reference>
<protein>
    <submittedName>
        <fullName evidence="1">Uncharacterized protein</fullName>
    </submittedName>
</protein>
<accession>A0A9P6LAM2</accession>
<name>A0A9P6LAM2_9AGAM</name>
<dbReference type="AlphaFoldDB" id="A0A9P6LAM2"/>
<sequence length="76" mass="8554">MTHIELRELHRPLFLMLLFAGLRSTRECTQTNPAVYLQLLGFLTSSSGWLVGDFVTGSASAWRLLRSRDPESVECA</sequence>
<comment type="caution">
    <text evidence="1">The sequence shown here is derived from an EMBL/GenBank/DDBJ whole genome shotgun (WGS) entry which is preliminary data.</text>
</comment>
<evidence type="ECO:0000313" key="2">
    <source>
        <dbReference type="Proteomes" id="UP000736335"/>
    </source>
</evidence>
<dbReference type="EMBL" id="WIUZ02000003">
    <property type="protein sequence ID" value="KAF9789644.1"/>
    <property type="molecule type" value="Genomic_DNA"/>
</dbReference>